<comment type="caution">
    <text evidence="9">The sequence shown here is derived from an EMBL/GenBank/DDBJ whole genome shotgun (WGS) entry which is preliminary data.</text>
</comment>
<proteinExistence type="inferred from homology"/>
<comment type="subunit">
    <text evidence="2 8">Homodimer.</text>
</comment>
<feature type="transmembrane region" description="Helical" evidence="8">
    <location>
        <begin position="181"/>
        <end position="201"/>
    </location>
</feature>
<dbReference type="SUPFAM" id="SSF103481">
    <property type="entry name" value="Multidrug resistance efflux transporter EmrE"/>
    <property type="match status" value="1"/>
</dbReference>
<dbReference type="PANTHER" id="PTHR12570">
    <property type="match status" value="1"/>
</dbReference>
<dbReference type="InterPro" id="IPR037185">
    <property type="entry name" value="EmrE-like"/>
</dbReference>
<dbReference type="GO" id="GO:0005769">
    <property type="term" value="C:early endosome"/>
    <property type="evidence" value="ECO:0007669"/>
    <property type="project" value="UniProtKB-SubCell"/>
</dbReference>
<keyword evidence="6 8" id="KW-0472">Membrane</keyword>
<dbReference type="Pfam" id="PF05653">
    <property type="entry name" value="Mg_trans_NIPA"/>
    <property type="match status" value="3"/>
</dbReference>
<evidence type="ECO:0000256" key="6">
    <source>
        <dbReference type="ARBA" id="ARBA00023136"/>
    </source>
</evidence>
<evidence type="ECO:0000256" key="3">
    <source>
        <dbReference type="ARBA" id="ARBA00022692"/>
    </source>
</evidence>
<evidence type="ECO:0000256" key="5">
    <source>
        <dbReference type="ARBA" id="ARBA00022989"/>
    </source>
</evidence>
<feature type="transmembrane region" description="Helical" evidence="8">
    <location>
        <begin position="267"/>
        <end position="288"/>
    </location>
</feature>
<organism evidence="9 10">
    <name type="scientific">Quercus suber</name>
    <name type="common">Cork oak</name>
    <dbReference type="NCBI Taxonomy" id="58331"/>
    <lineage>
        <taxon>Eukaryota</taxon>
        <taxon>Viridiplantae</taxon>
        <taxon>Streptophyta</taxon>
        <taxon>Embryophyta</taxon>
        <taxon>Tracheophyta</taxon>
        <taxon>Spermatophyta</taxon>
        <taxon>Magnoliopsida</taxon>
        <taxon>eudicotyledons</taxon>
        <taxon>Gunneridae</taxon>
        <taxon>Pentapetalae</taxon>
        <taxon>rosids</taxon>
        <taxon>fabids</taxon>
        <taxon>Fagales</taxon>
        <taxon>Fagaceae</taxon>
        <taxon>Quercus</taxon>
    </lineage>
</organism>
<evidence type="ECO:0000313" key="9">
    <source>
        <dbReference type="EMBL" id="KAK7844007.1"/>
    </source>
</evidence>
<feature type="transmembrane region" description="Helical" evidence="8">
    <location>
        <begin position="141"/>
        <end position="161"/>
    </location>
</feature>
<feature type="transmembrane region" description="Helical" evidence="8">
    <location>
        <begin position="6"/>
        <end position="25"/>
    </location>
</feature>
<accession>A0AAW0KX64</accession>
<keyword evidence="5 8" id="KW-1133">Transmembrane helix</keyword>
<keyword evidence="8" id="KW-0460">Magnesium</keyword>
<sequence>MTKENLKGFVLALLSSGFIGASFIIKKKGLRKAAAASGVRAVGFWFSQKGVGGYSYLLEPLWWIGLITMGFWFSQKGVGGYSYLLEPLWWIGLITMIVGEIANFVAYAFAPAVLVTPLGALSIIVSAVLAHFILKERLHKLGMLGCVMCIVGSVIIVIHAPQEHPINSVQEIWSMATQPAFLLYVGSVIVLVFILVFHFAPRCGHSNVLVFTGICSLMGSLSLLNLLHAAVVSSSEISTAKLFMQVMSVKALGTSIKLSFEGKNQLIYAETWFFMMVVAVSVITQMNYLNKALDTFNTAIVSPIYYVMFTTLTILASVIMFKDWDGQSGGTIVSEICGFIVVLSGTILLHVTKDFERSSSFKGSSAPVSPSLSTRLCGGNGELLLKYNNEEDVPSLEEICLRHELY</sequence>
<feature type="transmembrane region" description="Helical" evidence="8">
    <location>
        <begin position="300"/>
        <end position="320"/>
    </location>
</feature>
<dbReference type="PANTHER" id="PTHR12570:SF19">
    <property type="entry name" value="MAGNESIUM TRANSPORTER-RELATED"/>
    <property type="match status" value="1"/>
</dbReference>
<dbReference type="EMBL" id="PKMF04000193">
    <property type="protein sequence ID" value="KAK7844007.1"/>
    <property type="molecule type" value="Genomic_DNA"/>
</dbReference>
<dbReference type="AlphaFoldDB" id="A0AAW0KX64"/>
<evidence type="ECO:0000256" key="1">
    <source>
        <dbReference type="ARBA" id="ARBA00007001"/>
    </source>
</evidence>
<feature type="transmembrane region" description="Helical" evidence="8">
    <location>
        <begin position="115"/>
        <end position="134"/>
    </location>
</feature>
<name>A0AAW0KX64_QUESU</name>
<gene>
    <name evidence="9" type="ORF">CFP56_011750</name>
</gene>
<feature type="transmembrane region" description="Helical" evidence="8">
    <location>
        <begin position="208"/>
        <end position="230"/>
    </location>
</feature>
<protein>
    <recommendedName>
        <fullName evidence="8">Probable magnesium transporter</fullName>
    </recommendedName>
</protein>
<comment type="similarity">
    <text evidence="1 8">Belongs to the NIPA (TC 2.A.7) family.</text>
</comment>
<dbReference type="GO" id="GO:0005886">
    <property type="term" value="C:plasma membrane"/>
    <property type="evidence" value="ECO:0007669"/>
    <property type="project" value="UniProtKB-SubCell"/>
</dbReference>
<evidence type="ECO:0000313" key="10">
    <source>
        <dbReference type="Proteomes" id="UP000237347"/>
    </source>
</evidence>
<keyword evidence="8" id="KW-0813">Transport</keyword>
<feature type="transmembrane region" description="Helical" evidence="8">
    <location>
        <begin position="332"/>
        <end position="351"/>
    </location>
</feature>
<dbReference type="InterPro" id="IPR008521">
    <property type="entry name" value="Mg_trans_NIPA"/>
</dbReference>
<dbReference type="Proteomes" id="UP000237347">
    <property type="component" value="Unassembled WGS sequence"/>
</dbReference>
<keyword evidence="8" id="KW-0406">Ion transport</keyword>
<evidence type="ECO:0000256" key="8">
    <source>
        <dbReference type="RuleBase" id="RU363078"/>
    </source>
</evidence>
<keyword evidence="3 8" id="KW-0812">Transmembrane</keyword>
<dbReference type="GO" id="GO:0015095">
    <property type="term" value="F:magnesium ion transmembrane transporter activity"/>
    <property type="evidence" value="ECO:0007669"/>
    <property type="project" value="UniProtKB-UniRule"/>
</dbReference>
<keyword evidence="10" id="KW-1185">Reference proteome</keyword>
<feature type="transmembrane region" description="Helical" evidence="8">
    <location>
        <begin position="87"/>
        <end position="109"/>
    </location>
</feature>
<reference evidence="9 10" key="1">
    <citation type="journal article" date="2018" name="Sci. Data">
        <title>The draft genome sequence of cork oak.</title>
        <authorList>
            <person name="Ramos A.M."/>
            <person name="Usie A."/>
            <person name="Barbosa P."/>
            <person name="Barros P.M."/>
            <person name="Capote T."/>
            <person name="Chaves I."/>
            <person name="Simoes F."/>
            <person name="Abreu I."/>
            <person name="Carrasquinho I."/>
            <person name="Faro C."/>
            <person name="Guimaraes J.B."/>
            <person name="Mendonca D."/>
            <person name="Nobrega F."/>
            <person name="Rodrigues L."/>
            <person name="Saibo N.J.M."/>
            <person name="Varela M.C."/>
            <person name="Egas C."/>
            <person name="Matos J."/>
            <person name="Miguel C.M."/>
            <person name="Oliveira M.M."/>
            <person name="Ricardo C.P."/>
            <person name="Goncalves S."/>
        </authorList>
    </citation>
    <scope>NUCLEOTIDE SEQUENCE [LARGE SCALE GENOMIC DNA]</scope>
    <source>
        <strain evidence="10">cv. HL8</strain>
    </source>
</reference>
<evidence type="ECO:0000256" key="7">
    <source>
        <dbReference type="ARBA" id="ARBA00025284"/>
    </source>
</evidence>
<comment type="function">
    <text evidence="7 8">Acts as a Mg(2+) transporter. Can also transport other divalent cations such as Fe(2+), Sr(2+), Ba(2+), Mn(2+) and Co(2+) but to a much less extent than Mg(2+).</text>
</comment>
<evidence type="ECO:0000256" key="2">
    <source>
        <dbReference type="ARBA" id="ARBA00011738"/>
    </source>
</evidence>
<comment type="subcellular location">
    <subcellularLocation>
        <location evidence="8">Cell membrane</location>
        <topology evidence="8">Multi-pass membrane protein</topology>
    </subcellularLocation>
    <subcellularLocation>
        <location evidence="8">Early endosome</location>
    </subcellularLocation>
</comment>
<keyword evidence="4 8" id="KW-0967">Endosome</keyword>
<feature type="transmembrane region" description="Helical" evidence="8">
    <location>
        <begin position="54"/>
        <end position="75"/>
    </location>
</feature>
<evidence type="ECO:0000256" key="4">
    <source>
        <dbReference type="ARBA" id="ARBA00022753"/>
    </source>
</evidence>
<keyword evidence="8" id="KW-1003">Cell membrane</keyword>